<feature type="region of interest" description="Disordered" evidence="3">
    <location>
        <begin position="1"/>
        <end position="21"/>
    </location>
</feature>
<organism evidence="5 6">
    <name type="scientific">Flemingia macrophylla</name>
    <dbReference type="NCBI Taxonomy" id="520843"/>
    <lineage>
        <taxon>Eukaryota</taxon>
        <taxon>Viridiplantae</taxon>
        <taxon>Streptophyta</taxon>
        <taxon>Embryophyta</taxon>
        <taxon>Tracheophyta</taxon>
        <taxon>Spermatophyta</taxon>
        <taxon>Magnoliopsida</taxon>
        <taxon>eudicotyledons</taxon>
        <taxon>Gunneridae</taxon>
        <taxon>Pentapetalae</taxon>
        <taxon>rosids</taxon>
        <taxon>fabids</taxon>
        <taxon>Fabales</taxon>
        <taxon>Fabaceae</taxon>
        <taxon>Papilionoideae</taxon>
        <taxon>50 kb inversion clade</taxon>
        <taxon>NPAAA clade</taxon>
        <taxon>indigoferoid/millettioid clade</taxon>
        <taxon>Phaseoleae</taxon>
        <taxon>Flemingia</taxon>
    </lineage>
</organism>
<name>A0ABD1MXN6_9FABA</name>
<dbReference type="EMBL" id="JBGMDY010000003">
    <property type="protein sequence ID" value="KAL2340588.1"/>
    <property type="molecule type" value="Genomic_DNA"/>
</dbReference>
<evidence type="ECO:0000313" key="6">
    <source>
        <dbReference type="Proteomes" id="UP001603857"/>
    </source>
</evidence>
<dbReference type="GO" id="GO:0016798">
    <property type="term" value="F:hydrolase activity, acting on glycosyl bonds"/>
    <property type="evidence" value="ECO:0007669"/>
    <property type="project" value="UniProtKB-KW"/>
</dbReference>
<evidence type="ECO:0000256" key="2">
    <source>
        <dbReference type="ARBA" id="ARBA00023295"/>
    </source>
</evidence>
<proteinExistence type="predicted"/>
<evidence type="ECO:0000256" key="1">
    <source>
        <dbReference type="ARBA" id="ARBA00022801"/>
    </source>
</evidence>
<keyword evidence="6" id="KW-1185">Reference proteome</keyword>
<dbReference type="InterPro" id="IPR044791">
    <property type="entry name" value="Beta-glucanase/XTH"/>
</dbReference>
<gene>
    <name evidence="5" type="ORF">Fmac_008528</name>
</gene>
<protein>
    <recommendedName>
        <fullName evidence="4">GH16 domain-containing protein</fullName>
    </recommendedName>
</protein>
<dbReference type="InterPro" id="IPR000757">
    <property type="entry name" value="Beta-glucanase-like"/>
</dbReference>
<dbReference type="PANTHER" id="PTHR31062">
    <property type="entry name" value="XYLOGLUCAN ENDOTRANSGLUCOSYLASE/HYDROLASE PROTEIN 8-RELATED"/>
    <property type="match status" value="1"/>
</dbReference>
<evidence type="ECO:0000313" key="5">
    <source>
        <dbReference type="EMBL" id="KAL2340588.1"/>
    </source>
</evidence>
<dbReference type="SUPFAM" id="SSF49899">
    <property type="entry name" value="Concanavalin A-like lectins/glucanases"/>
    <property type="match status" value="1"/>
</dbReference>
<keyword evidence="1" id="KW-0378">Hydrolase</keyword>
<reference evidence="5 6" key="1">
    <citation type="submission" date="2024-08" db="EMBL/GenBank/DDBJ databases">
        <title>Insights into the chromosomal genome structure of Flemingia macrophylla.</title>
        <authorList>
            <person name="Ding Y."/>
            <person name="Zhao Y."/>
            <person name="Bi W."/>
            <person name="Wu M."/>
            <person name="Zhao G."/>
            <person name="Gong Y."/>
            <person name="Li W."/>
            <person name="Zhang P."/>
        </authorList>
    </citation>
    <scope>NUCLEOTIDE SEQUENCE [LARGE SCALE GENOMIC DNA]</scope>
    <source>
        <strain evidence="5">DYQJB</strain>
        <tissue evidence="5">Leaf</tissue>
    </source>
</reference>
<dbReference type="AlphaFoldDB" id="A0ABD1MXN6"/>
<evidence type="ECO:0000259" key="4">
    <source>
        <dbReference type="Pfam" id="PF00722"/>
    </source>
</evidence>
<keyword evidence="2" id="KW-0326">Glycosidase</keyword>
<dbReference type="InterPro" id="IPR013320">
    <property type="entry name" value="ConA-like_dom_sf"/>
</dbReference>
<feature type="domain" description="GH16" evidence="4">
    <location>
        <begin position="21"/>
        <end position="60"/>
    </location>
</feature>
<dbReference type="Gene3D" id="2.60.120.200">
    <property type="match status" value="1"/>
</dbReference>
<dbReference type="Pfam" id="PF00722">
    <property type="entry name" value="Glyco_hydro_16"/>
    <property type="match status" value="1"/>
</dbReference>
<accession>A0ABD1MXN6</accession>
<sequence>MAKEQVEEGPSSKDSQVGVGRRYPKNSAKTFSLRPIWLYGSIWDASSWATEDGKHKADYRYQPFLARYTNFKAILIRTDEEISRKFLALFCQDPHRKKAEEEPLSPPKANMPLLVYEYDEIPLQITSYIPDYMHVASEEYRALMQTPFKCFML</sequence>
<dbReference type="Proteomes" id="UP001603857">
    <property type="component" value="Unassembled WGS sequence"/>
</dbReference>
<evidence type="ECO:0000256" key="3">
    <source>
        <dbReference type="SAM" id="MobiDB-lite"/>
    </source>
</evidence>
<comment type="caution">
    <text evidence="5">The sequence shown here is derived from an EMBL/GenBank/DDBJ whole genome shotgun (WGS) entry which is preliminary data.</text>
</comment>